<dbReference type="EMBL" id="CP001629">
    <property type="protein sequence ID" value="ACU89395.1"/>
    <property type="molecule type" value="Genomic_DNA"/>
</dbReference>
<dbReference type="STRING" id="525897.Dbac_1296"/>
<dbReference type="InterPro" id="IPR057727">
    <property type="entry name" value="WCX_dom"/>
</dbReference>
<feature type="domain" description="WYL" evidence="1">
    <location>
        <begin position="151"/>
        <end position="205"/>
    </location>
</feature>
<dbReference type="KEGG" id="dba:Dbac_1296"/>
<dbReference type="InterPro" id="IPR036388">
    <property type="entry name" value="WH-like_DNA-bd_sf"/>
</dbReference>
<dbReference type="HOGENOM" id="CLU_041141_4_3_7"/>
<feature type="domain" description="WCX" evidence="2">
    <location>
        <begin position="255"/>
        <end position="332"/>
    </location>
</feature>
<name>C7LS12_DESBD</name>
<dbReference type="InterPro" id="IPR051534">
    <property type="entry name" value="CBASS_pafABC_assoc_protein"/>
</dbReference>
<organism evidence="3 4">
    <name type="scientific">Desulfomicrobium baculatum (strain DSM 4028 / VKM B-1378 / X)</name>
    <name type="common">Desulfovibrio baculatus</name>
    <dbReference type="NCBI Taxonomy" id="525897"/>
    <lineage>
        <taxon>Bacteria</taxon>
        <taxon>Pseudomonadati</taxon>
        <taxon>Thermodesulfobacteriota</taxon>
        <taxon>Desulfovibrionia</taxon>
        <taxon>Desulfovibrionales</taxon>
        <taxon>Desulfomicrobiaceae</taxon>
        <taxon>Desulfomicrobium</taxon>
    </lineage>
</organism>
<dbReference type="Pfam" id="PF13280">
    <property type="entry name" value="WYL"/>
    <property type="match status" value="1"/>
</dbReference>
<dbReference type="InterPro" id="IPR036390">
    <property type="entry name" value="WH_DNA-bd_sf"/>
</dbReference>
<sequence>MPRKKHESTATEKALKLLYLLLFTGRAYSLGDLAETLECSRQTVLRLIDQLEAIPGAKFQRRTENRQSYYQIQVLCDRPKVSLTDTELSQLVLCREWMCHLLPEGMRANLEKTAEKAAVLLDDYETRSHALTPLGQGVAKGRIDYSAFEKILERLMVAIRERQVVEAVYLSPHRDTPKTHVFVPVRVMAFHEALYVRGWKVAERGIPEVQQEITLAIHRLQVLQPTRRIVPEGALRILPPVDENGHFGMSRQTAPFEVSAKFSSGGARYVRERKWSACDRLEETSDGTVVLTFQAQSELEVVKWILSFGREAELLRPAHLRDRVREELADALGYYSLCEA</sequence>
<evidence type="ECO:0000313" key="4">
    <source>
        <dbReference type="Proteomes" id="UP000002216"/>
    </source>
</evidence>
<evidence type="ECO:0000259" key="2">
    <source>
        <dbReference type="Pfam" id="PF25583"/>
    </source>
</evidence>
<dbReference type="PANTHER" id="PTHR34580:SF1">
    <property type="entry name" value="PROTEIN PAFC"/>
    <property type="match status" value="1"/>
</dbReference>
<dbReference type="Proteomes" id="UP000002216">
    <property type="component" value="Chromosome"/>
</dbReference>
<dbReference type="InterPro" id="IPR026881">
    <property type="entry name" value="WYL_dom"/>
</dbReference>
<dbReference type="RefSeq" id="WP_015773489.1">
    <property type="nucleotide sequence ID" value="NC_013173.1"/>
</dbReference>
<reference evidence="3 4" key="1">
    <citation type="journal article" date="2009" name="Stand. Genomic Sci.">
        <title>Complete genome sequence of Desulfomicrobium baculatum type strain (X).</title>
        <authorList>
            <person name="Copeland A."/>
            <person name="Spring S."/>
            <person name="Goker M."/>
            <person name="Schneider S."/>
            <person name="Lapidus A."/>
            <person name="Del Rio T.G."/>
            <person name="Tice H."/>
            <person name="Cheng J.F."/>
            <person name="Chen F."/>
            <person name="Nolan M."/>
            <person name="Bruce D."/>
            <person name="Goodwin L."/>
            <person name="Pitluck S."/>
            <person name="Ivanova N."/>
            <person name="Mavrommatis K."/>
            <person name="Ovchinnikova G."/>
            <person name="Pati A."/>
            <person name="Chen A."/>
            <person name="Palaniappan K."/>
            <person name="Land M."/>
            <person name="Hauser L."/>
            <person name="Chang Y.J."/>
            <person name="Jeffries C.C."/>
            <person name="Meincke L."/>
            <person name="Sims D."/>
            <person name="Brettin T."/>
            <person name="Detter J.C."/>
            <person name="Han C."/>
            <person name="Chain P."/>
            <person name="Bristow J."/>
            <person name="Eisen J.A."/>
            <person name="Markowitz V."/>
            <person name="Hugenholtz P."/>
            <person name="Kyrpides N.C."/>
            <person name="Klenk H.P."/>
            <person name="Lucas S."/>
        </authorList>
    </citation>
    <scope>NUCLEOTIDE SEQUENCE [LARGE SCALE GENOMIC DNA]</scope>
    <source>
        <strain evidence="4">DSM 4028 / VKM B-1378 / X</strain>
    </source>
</reference>
<dbReference type="PANTHER" id="PTHR34580">
    <property type="match status" value="1"/>
</dbReference>
<proteinExistence type="predicted"/>
<gene>
    <name evidence="3" type="ordered locus">Dbac_1296</name>
</gene>
<keyword evidence="4" id="KW-1185">Reference proteome</keyword>
<dbReference type="SUPFAM" id="SSF46785">
    <property type="entry name" value="Winged helix' DNA-binding domain"/>
    <property type="match status" value="1"/>
</dbReference>
<dbReference type="Gene3D" id="1.10.10.10">
    <property type="entry name" value="Winged helix-like DNA-binding domain superfamily/Winged helix DNA-binding domain"/>
    <property type="match status" value="1"/>
</dbReference>
<evidence type="ECO:0000313" key="3">
    <source>
        <dbReference type="EMBL" id="ACU89395.1"/>
    </source>
</evidence>
<dbReference type="Pfam" id="PF25583">
    <property type="entry name" value="WCX"/>
    <property type="match status" value="1"/>
</dbReference>
<evidence type="ECO:0000259" key="1">
    <source>
        <dbReference type="Pfam" id="PF13280"/>
    </source>
</evidence>
<dbReference type="AlphaFoldDB" id="C7LS12"/>
<accession>C7LS12</accession>
<dbReference type="eggNOG" id="COG2378">
    <property type="taxonomic scope" value="Bacteria"/>
</dbReference>
<protein>
    <submittedName>
        <fullName evidence="3">Transcriptional regulator-like protein</fullName>
    </submittedName>
</protein>
<dbReference type="OrthoDB" id="5417724at2"/>